<dbReference type="InterPro" id="IPR001544">
    <property type="entry name" value="Aminotrans_IV"/>
</dbReference>
<dbReference type="InterPro" id="IPR050571">
    <property type="entry name" value="Class-IV_PLP-Dep_Aminotrnsfr"/>
</dbReference>
<sequence length="298" mass="32976">MNPEIQIYLDGNLVPASEAKVSVYDHGFLYGDGVFEGLRVYNRRIFRLDAHLERLYRSAKAIWLSPPFTQNEMGRAIEGTVAANKLENGYIRAIFSRGVGDLGLDPRKCSKPTTIIIADGIKLYPPEVYEEGMECITVSTRRNRPDTLSPQIKSLNYLNNILAKIESIRAGVPECIMLNEQGFVAECSADNIFIVHEDLRGRSELRTPPITAGALEGITRDAVMELAEAMGLKVAEKNLTLFDLYNAREAFLTGSGAEVVPMTRLDMREIGDGKPGAITKKLMAAYVELRNSEGQAAF</sequence>
<dbReference type="Pfam" id="PF01063">
    <property type="entry name" value="Aminotran_4"/>
    <property type="match status" value="1"/>
</dbReference>
<comment type="function">
    <text evidence="2 17">Acts on leucine, isoleucine and valine.</text>
</comment>
<dbReference type="PANTHER" id="PTHR42743">
    <property type="entry name" value="AMINO-ACID AMINOTRANSFERASE"/>
    <property type="match status" value="1"/>
</dbReference>
<dbReference type="UniPathway" id="UPA00049">
    <property type="reaction ID" value="UER00062"/>
</dbReference>
<dbReference type="PROSITE" id="PS00770">
    <property type="entry name" value="AA_TRANSFER_CLASS_4"/>
    <property type="match status" value="1"/>
</dbReference>
<dbReference type="GO" id="GO:0009099">
    <property type="term" value="P:L-valine biosynthetic process"/>
    <property type="evidence" value="ECO:0007669"/>
    <property type="project" value="UniProtKB-UniPathway"/>
</dbReference>
<comment type="pathway">
    <text evidence="5 17">Amino-acid biosynthesis; L-leucine biosynthesis; L-leucine from 3-methyl-2-oxobutanoate: step 4/4.</text>
</comment>
<dbReference type="CDD" id="cd01558">
    <property type="entry name" value="D-AAT_like"/>
    <property type="match status" value="1"/>
</dbReference>
<dbReference type="AlphaFoldDB" id="A0A2S8SSY3"/>
<comment type="caution">
    <text evidence="18">The sequence shown here is derived from an EMBL/GenBank/DDBJ whole genome shotgun (WGS) entry which is preliminary data.</text>
</comment>
<evidence type="ECO:0000256" key="3">
    <source>
        <dbReference type="ARBA" id="ARBA00004824"/>
    </source>
</evidence>
<evidence type="ECO:0000256" key="8">
    <source>
        <dbReference type="ARBA" id="ARBA00022605"/>
    </source>
</evidence>
<dbReference type="OrthoDB" id="9805628at2"/>
<dbReference type="NCBIfam" id="TIGR01122">
    <property type="entry name" value="ilvE_I"/>
    <property type="match status" value="1"/>
</dbReference>
<keyword evidence="19" id="KW-1185">Reference proteome</keyword>
<organism evidence="18 19">
    <name type="scientific">Abditibacterium utsteinense</name>
    <dbReference type="NCBI Taxonomy" id="1960156"/>
    <lineage>
        <taxon>Bacteria</taxon>
        <taxon>Pseudomonadati</taxon>
        <taxon>Abditibacteriota</taxon>
        <taxon>Abditibacteriia</taxon>
        <taxon>Abditibacteriales</taxon>
        <taxon>Abditibacteriaceae</taxon>
        <taxon>Abditibacterium</taxon>
    </lineage>
</organism>
<evidence type="ECO:0000256" key="15">
    <source>
        <dbReference type="RuleBase" id="RU004106"/>
    </source>
</evidence>
<dbReference type="GO" id="GO:0009097">
    <property type="term" value="P:isoleucine biosynthetic process"/>
    <property type="evidence" value="ECO:0007669"/>
    <property type="project" value="UniProtKB-UniPathway"/>
</dbReference>
<name>A0A2S8SSY3_9BACT</name>
<dbReference type="InterPro" id="IPR043131">
    <property type="entry name" value="BCAT-like_N"/>
</dbReference>
<comment type="pathway">
    <text evidence="4 17">Amino-acid biosynthesis; L-valine biosynthesis; L-valine from pyruvate: step 4/4.</text>
</comment>
<evidence type="ECO:0000256" key="1">
    <source>
        <dbReference type="ARBA" id="ARBA00001933"/>
    </source>
</evidence>
<evidence type="ECO:0000256" key="17">
    <source>
        <dbReference type="RuleBase" id="RU364094"/>
    </source>
</evidence>
<comment type="pathway">
    <text evidence="3 17">Amino-acid biosynthesis; L-isoleucine biosynthesis; L-isoleucine from 2-oxobutanoate: step 4/4.</text>
</comment>
<comment type="catalytic activity">
    <reaction evidence="14 17">
        <text>L-leucine + 2-oxoglutarate = 4-methyl-2-oxopentanoate + L-glutamate</text>
        <dbReference type="Rhea" id="RHEA:18321"/>
        <dbReference type="ChEBI" id="CHEBI:16810"/>
        <dbReference type="ChEBI" id="CHEBI:17865"/>
        <dbReference type="ChEBI" id="CHEBI:29985"/>
        <dbReference type="ChEBI" id="CHEBI:57427"/>
        <dbReference type="EC" id="2.6.1.42"/>
    </reaction>
</comment>
<evidence type="ECO:0000313" key="18">
    <source>
        <dbReference type="EMBL" id="PQV63913.1"/>
    </source>
</evidence>
<comment type="catalytic activity">
    <reaction evidence="13 17">
        <text>L-isoleucine + 2-oxoglutarate = (S)-3-methyl-2-oxopentanoate + L-glutamate</text>
        <dbReference type="Rhea" id="RHEA:24801"/>
        <dbReference type="ChEBI" id="CHEBI:16810"/>
        <dbReference type="ChEBI" id="CHEBI:29985"/>
        <dbReference type="ChEBI" id="CHEBI:35146"/>
        <dbReference type="ChEBI" id="CHEBI:58045"/>
        <dbReference type="EC" id="2.6.1.42"/>
    </reaction>
</comment>
<dbReference type="FunCoup" id="A0A2S8SSY3">
    <property type="interactions" value="310"/>
</dbReference>
<dbReference type="InterPro" id="IPR005785">
    <property type="entry name" value="B_amino_transI"/>
</dbReference>
<evidence type="ECO:0000256" key="2">
    <source>
        <dbReference type="ARBA" id="ARBA00003109"/>
    </source>
</evidence>
<dbReference type="Gene3D" id="3.30.470.10">
    <property type="match status" value="1"/>
</dbReference>
<dbReference type="NCBIfam" id="NF006185">
    <property type="entry name" value="PRK08320.1"/>
    <property type="match status" value="1"/>
</dbReference>
<dbReference type="GO" id="GO:0052656">
    <property type="term" value="F:L-isoleucine-2-oxoglutarate transaminase activity"/>
    <property type="evidence" value="ECO:0007669"/>
    <property type="project" value="RHEA"/>
</dbReference>
<comment type="catalytic activity">
    <reaction evidence="12 17">
        <text>L-valine + 2-oxoglutarate = 3-methyl-2-oxobutanoate + L-glutamate</text>
        <dbReference type="Rhea" id="RHEA:24813"/>
        <dbReference type="ChEBI" id="CHEBI:11851"/>
        <dbReference type="ChEBI" id="CHEBI:16810"/>
        <dbReference type="ChEBI" id="CHEBI:29985"/>
        <dbReference type="ChEBI" id="CHEBI:57762"/>
        <dbReference type="EC" id="2.6.1.42"/>
    </reaction>
</comment>
<dbReference type="InterPro" id="IPR018300">
    <property type="entry name" value="Aminotrans_IV_CS"/>
</dbReference>
<evidence type="ECO:0000256" key="4">
    <source>
        <dbReference type="ARBA" id="ARBA00004931"/>
    </source>
</evidence>
<evidence type="ECO:0000313" key="19">
    <source>
        <dbReference type="Proteomes" id="UP000237684"/>
    </source>
</evidence>
<proteinExistence type="inferred from homology"/>
<dbReference type="EMBL" id="NIGF01000008">
    <property type="protein sequence ID" value="PQV63913.1"/>
    <property type="molecule type" value="Genomic_DNA"/>
</dbReference>
<evidence type="ECO:0000256" key="10">
    <source>
        <dbReference type="ARBA" id="ARBA00022898"/>
    </source>
</evidence>
<dbReference type="FunFam" id="3.30.470.10:FF:000006">
    <property type="entry name" value="Branched-chain-amino-acid aminotransferase"/>
    <property type="match status" value="1"/>
</dbReference>
<evidence type="ECO:0000256" key="7">
    <source>
        <dbReference type="ARBA" id="ARBA00022576"/>
    </source>
</evidence>
<evidence type="ECO:0000256" key="14">
    <source>
        <dbReference type="ARBA" id="ARBA00049229"/>
    </source>
</evidence>
<reference evidence="18 19" key="1">
    <citation type="journal article" date="2018" name="Syst. Appl. Microbiol.">
        <title>Abditibacterium utsteinense sp. nov., the first cultivated member of candidate phylum FBP, isolated from ice-free Antarctic soil samples.</title>
        <authorList>
            <person name="Tahon G."/>
            <person name="Tytgat B."/>
            <person name="Lebbe L."/>
            <person name="Carlier A."/>
            <person name="Willems A."/>
        </authorList>
    </citation>
    <scope>NUCLEOTIDE SEQUENCE [LARGE SCALE GENOMIC DNA]</scope>
    <source>
        <strain evidence="18 19">LMG 29911</strain>
    </source>
</reference>
<dbReference type="EC" id="2.6.1.42" evidence="17"/>
<evidence type="ECO:0000256" key="11">
    <source>
        <dbReference type="ARBA" id="ARBA00023304"/>
    </source>
</evidence>
<dbReference type="FunFam" id="3.20.10.10:FF:000002">
    <property type="entry name" value="D-alanine aminotransferase"/>
    <property type="match status" value="1"/>
</dbReference>
<dbReference type="GO" id="GO:0052654">
    <property type="term" value="F:L-leucine-2-oxoglutarate transaminase activity"/>
    <property type="evidence" value="ECO:0007669"/>
    <property type="project" value="RHEA"/>
</dbReference>
<keyword evidence="10 16" id="KW-0663">Pyridoxal phosphate</keyword>
<evidence type="ECO:0000256" key="13">
    <source>
        <dbReference type="ARBA" id="ARBA00048798"/>
    </source>
</evidence>
<dbReference type="InParanoid" id="A0A2S8SSY3"/>
<dbReference type="GO" id="GO:0005829">
    <property type="term" value="C:cytosol"/>
    <property type="evidence" value="ECO:0007669"/>
    <property type="project" value="TreeGrafter"/>
</dbReference>
<gene>
    <name evidence="17" type="primary">ilvE</name>
    <name evidence="18" type="ORF">B1R32_108124</name>
</gene>
<evidence type="ECO:0000256" key="12">
    <source>
        <dbReference type="ARBA" id="ARBA00048212"/>
    </source>
</evidence>
<dbReference type="InterPro" id="IPR043132">
    <property type="entry name" value="BCAT-like_C"/>
</dbReference>
<keyword evidence="8 17" id="KW-0028">Amino-acid biosynthesis</keyword>
<evidence type="ECO:0000256" key="9">
    <source>
        <dbReference type="ARBA" id="ARBA00022679"/>
    </source>
</evidence>
<dbReference type="UniPathway" id="UPA00048">
    <property type="reaction ID" value="UER00073"/>
</dbReference>
<keyword evidence="7 17" id="KW-0032">Aminotransferase</keyword>
<dbReference type="GO" id="GO:0052655">
    <property type="term" value="F:L-valine-2-oxoglutarate transaminase activity"/>
    <property type="evidence" value="ECO:0007669"/>
    <property type="project" value="RHEA"/>
</dbReference>
<dbReference type="Proteomes" id="UP000237684">
    <property type="component" value="Unassembled WGS sequence"/>
</dbReference>
<evidence type="ECO:0000256" key="6">
    <source>
        <dbReference type="ARBA" id="ARBA00009320"/>
    </source>
</evidence>
<dbReference type="RefSeq" id="WP_105483750.1">
    <property type="nucleotide sequence ID" value="NZ_NIGF01000008.1"/>
</dbReference>
<dbReference type="SUPFAM" id="SSF56752">
    <property type="entry name" value="D-aminoacid aminotransferase-like PLP-dependent enzymes"/>
    <property type="match status" value="1"/>
</dbReference>
<accession>A0A2S8SSY3</accession>
<keyword evidence="11 17" id="KW-0100">Branched-chain amino acid biosynthesis</keyword>
<evidence type="ECO:0000256" key="16">
    <source>
        <dbReference type="RuleBase" id="RU004516"/>
    </source>
</evidence>
<evidence type="ECO:0000256" key="5">
    <source>
        <dbReference type="ARBA" id="ARBA00005072"/>
    </source>
</evidence>
<dbReference type="InterPro" id="IPR036038">
    <property type="entry name" value="Aminotransferase-like"/>
</dbReference>
<dbReference type="Gene3D" id="3.20.10.10">
    <property type="entry name" value="D-amino Acid Aminotransferase, subunit A, domain 2"/>
    <property type="match status" value="1"/>
</dbReference>
<dbReference type="PANTHER" id="PTHR42743:SF11">
    <property type="entry name" value="AMINODEOXYCHORISMATE LYASE"/>
    <property type="match status" value="1"/>
</dbReference>
<comment type="similarity">
    <text evidence="6 15">Belongs to the class-IV pyridoxal-phosphate-dependent aminotransferase family.</text>
</comment>
<dbReference type="GO" id="GO:0009098">
    <property type="term" value="P:L-leucine biosynthetic process"/>
    <property type="evidence" value="ECO:0007669"/>
    <property type="project" value="UniProtKB-UniPathway"/>
</dbReference>
<dbReference type="UniPathway" id="UPA00047">
    <property type="reaction ID" value="UER00058"/>
</dbReference>
<comment type="cofactor">
    <cofactor evidence="1 16">
        <name>pyridoxal 5'-phosphate</name>
        <dbReference type="ChEBI" id="CHEBI:597326"/>
    </cofactor>
</comment>
<protein>
    <recommendedName>
        <fullName evidence="17">Branched-chain-amino-acid aminotransferase</fullName>
        <shortName evidence="17">BCAT</shortName>
        <ecNumber evidence="17">2.6.1.42</ecNumber>
    </recommendedName>
</protein>
<keyword evidence="9 17" id="KW-0808">Transferase</keyword>